<accession>A0A9D1PRH0</accession>
<organism evidence="2 3">
    <name type="scientific">Candidatus Ornithospirochaeta avicola</name>
    <dbReference type="NCBI Taxonomy" id="2840896"/>
    <lineage>
        <taxon>Bacteria</taxon>
        <taxon>Pseudomonadati</taxon>
        <taxon>Spirochaetota</taxon>
        <taxon>Spirochaetia</taxon>
        <taxon>Spirochaetales</taxon>
        <taxon>Spirochaetaceae</taxon>
        <taxon>Spirochaetaceae incertae sedis</taxon>
        <taxon>Candidatus Ornithospirochaeta</taxon>
    </lineage>
</organism>
<gene>
    <name evidence="2" type="ORF">IAB12_00945</name>
</gene>
<dbReference type="AlphaFoldDB" id="A0A9D1PRH0"/>
<dbReference type="EMBL" id="DXHU01000005">
    <property type="protein sequence ID" value="HIV98331.1"/>
    <property type="molecule type" value="Genomic_DNA"/>
</dbReference>
<dbReference type="Proteomes" id="UP000823936">
    <property type="component" value="Unassembled WGS sequence"/>
</dbReference>
<evidence type="ECO:0000256" key="1">
    <source>
        <dbReference type="SAM" id="SignalP"/>
    </source>
</evidence>
<evidence type="ECO:0000313" key="2">
    <source>
        <dbReference type="EMBL" id="HIV98331.1"/>
    </source>
</evidence>
<name>A0A9D1PRH0_9SPIO</name>
<evidence type="ECO:0000313" key="3">
    <source>
        <dbReference type="Proteomes" id="UP000823936"/>
    </source>
</evidence>
<comment type="caution">
    <text evidence="2">The sequence shown here is derived from an EMBL/GenBank/DDBJ whole genome shotgun (WGS) entry which is preliminary data.</text>
</comment>
<keyword evidence="1" id="KW-0732">Signal</keyword>
<reference evidence="2" key="1">
    <citation type="journal article" date="2021" name="PeerJ">
        <title>Extensive microbial diversity within the chicken gut microbiome revealed by metagenomics and culture.</title>
        <authorList>
            <person name="Gilroy R."/>
            <person name="Ravi A."/>
            <person name="Getino M."/>
            <person name="Pursley I."/>
            <person name="Horton D.L."/>
            <person name="Alikhan N.F."/>
            <person name="Baker D."/>
            <person name="Gharbi K."/>
            <person name="Hall N."/>
            <person name="Watson M."/>
            <person name="Adriaenssens E.M."/>
            <person name="Foster-Nyarko E."/>
            <person name="Jarju S."/>
            <person name="Secka A."/>
            <person name="Antonio M."/>
            <person name="Oren A."/>
            <person name="Chaudhuri R.R."/>
            <person name="La Ragione R."/>
            <person name="Hildebrand F."/>
            <person name="Pallen M.J."/>
        </authorList>
    </citation>
    <scope>NUCLEOTIDE SEQUENCE</scope>
    <source>
        <strain evidence="2">Gambia11-129</strain>
    </source>
</reference>
<feature type="signal peptide" evidence="1">
    <location>
        <begin position="1"/>
        <end position="20"/>
    </location>
</feature>
<sequence length="214" mass="22734">MKKVFVLFLVLLLVASAAFAITVSDKEETPATVKASLDLSGETTDVGFVKFGFYKGSAPENFSITTTGGVSISDDDAVKLYPKVDTTGGAKLIATNKAGESGNYEFYLFYQILSGTKYTLTLSLDEKMKLNDDPKLDWTVTLSDASKTSVTTVGEENKSKTILTHDPSQENATVTSAAAYNVTVTTEDISSLKQGTYVGTITLTLTTDGTKAGA</sequence>
<feature type="chain" id="PRO_5038513438" evidence="1">
    <location>
        <begin position="21"/>
        <end position="214"/>
    </location>
</feature>
<protein>
    <submittedName>
        <fullName evidence="2">Uncharacterized protein</fullName>
    </submittedName>
</protein>
<proteinExistence type="predicted"/>
<reference evidence="2" key="2">
    <citation type="submission" date="2021-04" db="EMBL/GenBank/DDBJ databases">
        <authorList>
            <person name="Gilroy R."/>
        </authorList>
    </citation>
    <scope>NUCLEOTIDE SEQUENCE</scope>
    <source>
        <strain evidence="2">Gambia11-129</strain>
    </source>
</reference>